<accession>A0A8B9DSV0</accession>
<keyword evidence="1" id="KW-0479">Metal-binding</keyword>
<dbReference type="PANTHER" id="PTHR11431">
    <property type="entry name" value="FERRITIN"/>
    <property type="match status" value="1"/>
</dbReference>
<dbReference type="AlphaFoldDB" id="A0A8B9DSV0"/>
<dbReference type="SUPFAM" id="SSF47240">
    <property type="entry name" value="Ferritin-like"/>
    <property type="match status" value="1"/>
</dbReference>
<name>A0A8B9DSV0_ANSCY</name>
<evidence type="ECO:0000256" key="1">
    <source>
        <dbReference type="PIRSR" id="PIRSR601519-1"/>
    </source>
</evidence>
<evidence type="ECO:0000313" key="3">
    <source>
        <dbReference type="Proteomes" id="UP000694521"/>
    </source>
</evidence>
<dbReference type="Ensembl" id="ENSACDT00005014016.1">
    <property type="protein sequence ID" value="ENSACDP00005011630.1"/>
    <property type="gene ID" value="ENSACDG00005008552.1"/>
</dbReference>
<proteinExistence type="predicted"/>
<dbReference type="Proteomes" id="UP000694521">
    <property type="component" value="Unplaced"/>
</dbReference>
<reference evidence="2" key="2">
    <citation type="submission" date="2025-09" db="UniProtKB">
        <authorList>
            <consortium name="Ensembl"/>
        </authorList>
    </citation>
    <scope>IDENTIFICATION</scope>
</reference>
<dbReference type="InterPro" id="IPR009078">
    <property type="entry name" value="Ferritin-like_SF"/>
</dbReference>
<sequence>MTTSQVHQNCHHECKATVNGAAIAELHAAYVCLFIALHFKRDDVAVPHLRCFFQERVCEEQEWAEDTLPRGGAPSLELFKTRLDEALGNLI</sequence>
<evidence type="ECO:0000313" key="2">
    <source>
        <dbReference type="Ensembl" id="ENSACDP00005011630.1"/>
    </source>
</evidence>
<dbReference type="GO" id="GO:0008198">
    <property type="term" value="F:ferrous iron binding"/>
    <property type="evidence" value="ECO:0007669"/>
    <property type="project" value="TreeGrafter"/>
</dbReference>
<dbReference type="Gene3D" id="1.20.1260.10">
    <property type="match status" value="1"/>
</dbReference>
<feature type="binding site" evidence="1">
    <location>
        <position position="60"/>
    </location>
    <ligand>
        <name>Fe cation</name>
        <dbReference type="ChEBI" id="CHEBI:24875"/>
        <label>1</label>
    </ligand>
</feature>
<protein>
    <submittedName>
        <fullName evidence="2">Uncharacterized protein</fullName>
    </submittedName>
</protein>
<dbReference type="GO" id="GO:0005737">
    <property type="term" value="C:cytoplasm"/>
    <property type="evidence" value="ECO:0007669"/>
    <property type="project" value="TreeGrafter"/>
</dbReference>
<feature type="binding site" evidence="1">
    <location>
        <position position="25"/>
    </location>
    <ligand>
        <name>Fe cation</name>
        <dbReference type="ChEBI" id="CHEBI:24875"/>
        <label>1</label>
    </ligand>
</feature>
<dbReference type="GO" id="GO:0008199">
    <property type="term" value="F:ferric iron binding"/>
    <property type="evidence" value="ECO:0007669"/>
    <property type="project" value="InterPro"/>
</dbReference>
<dbReference type="GO" id="GO:0006879">
    <property type="term" value="P:intracellular iron ion homeostasis"/>
    <property type="evidence" value="ECO:0007669"/>
    <property type="project" value="InterPro"/>
</dbReference>
<reference evidence="2" key="1">
    <citation type="submission" date="2025-08" db="UniProtKB">
        <authorList>
            <consortium name="Ensembl"/>
        </authorList>
    </citation>
    <scope>IDENTIFICATION</scope>
</reference>
<dbReference type="InterPro" id="IPR001519">
    <property type="entry name" value="Ferritin"/>
</dbReference>
<keyword evidence="1" id="KW-0408">Iron</keyword>
<dbReference type="InterPro" id="IPR012347">
    <property type="entry name" value="Ferritin-like"/>
</dbReference>
<keyword evidence="3" id="KW-1185">Reference proteome</keyword>
<organism evidence="2 3">
    <name type="scientific">Anser cygnoides</name>
    <name type="common">Swan goose</name>
    <dbReference type="NCBI Taxonomy" id="8845"/>
    <lineage>
        <taxon>Eukaryota</taxon>
        <taxon>Metazoa</taxon>
        <taxon>Chordata</taxon>
        <taxon>Craniata</taxon>
        <taxon>Vertebrata</taxon>
        <taxon>Euteleostomi</taxon>
        <taxon>Archelosauria</taxon>
        <taxon>Archosauria</taxon>
        <taxon>Dinosauria</taxon>
        <taxon>Saurischia</taxon>
        <taxon>Theropoda</taxon>
        <taxon>Coelurosauria</taxon>
        <taxon>Aves</taxon>
        <taxon>Neognathae</taxon>
        <taxon>Galloanserae</taxon>
        <taxon>Anseriformes</taxon>
        <taxon>Anatidae</taxon>
        <taxon>Anserinae</taxon>
        <taxon>Anser</taxon>
    </lineage>
</organism>
<dbReference type="GO" id="GO:0006826">
    <property type="term" value="P:iron ion transport"/>
    <property type="evidence" value="ECO:0007669"/>
    <property type="project" value="InterPro"/>
</dbReference>
<dbReference type="PANTHER" id="PTHR11431:SF75">
    <property type="entry name" value="FERRITIN"/>
    <property type="match status" value="1"/>
</dbReference>